<organism evidence="1">
    <name type="scientific">Brassica napus</name>
    <name type="common">Rape</name>
    <dbReference type="NCBI Taxonomy" id="3708"/>
    <lineage>
        <taxon>Eukaryota</taxon>
        <taxon>Viridiplantae</taxon>
        <taxon>Streptophyta</taxon>
        <taxon>Embryophyta</taxon>
        <taxon>Tracheophyta</taxon>
        <taxon>Spermatophyta</taxon>
        <taxon>Magnoliopsida</taxon>
        <taxon>eudicotyledons</taxon>
        <taxon>Gunneridae</taxon>
        <taxon>Pentapetalae</taxon>
        <taxon>rosids</taxon>
        <taxon>malvids</taxon>
        <taxon>Brassicales</taxon>
        <taxon>Brassicaceae</taxon>
        <taxon>Brassiceae</taxon>
        <taxon>Brassica</taxon>
    </lineage>
</organism>
<proteinExistence type="predicted"/>
<dbReference type="Proteomes" id="UP001295469">
    <property type="component" value="Chromosome C09"/>
</dbReference>
<dbReference type="AlphaFoldDB" id="A0A816ITK3"/>
<protein>
    <submittedName>
        <fullName evidence="1">(rape) hypothetical protein</fullName>
    </submittedName>
</protein>
<dbReference type="EMBL" id="HG994373">
    <property type="protein sequence ID" value="CAF1720018.1"/>
    <property type="molecule type" value="Genomic_DNA"/>
</dbReference>
<accession>A0A816ITK3</accession>
<evidence type="ECO:0000313" key="1">
    <source>
        <dbReference type="EMBL" id="CAF1720018.1"/>
    </source>
</evidence>
<sequence length="137" mass="15433">MKPSNLRMSRLPSKTQTLNLKVDDKKPKIEAINIRKGRKIMVKIIQATSDGDNGTGNTKMYQVRVWSNYERRETKWVNGGDHHPLFGETLTFNDNQTDVFTVTSLKLQLVKARVPQLVGVNVNADGIRAVGAGGWRR</sequence>
<gene>
    <name evidence="1" type="ORF">DARMORV10_C09P16110.1</name>
</gene>
<name>A0A816ITK3_BRANA</name>
<reference evidence="1" key="1">
    <citation type="submission" date="2021-01" db="EMBL/GenBank/DDBJ databases">
        <authorList>
            <consortium name="Genoscope - CEA"/>
            <person name="William W."/>
        </authorList>
    </citation>
    <scope>NUCLEOTIDE SEQUENCE</scope>
</reference>